<name>A0ABV5QFU3_9ACTN</name>
<evidence type="ECO:0000313" key="2">
    <source>
        <dbReference type="Proteomes" id="UP001589646"/>
    </source>
</evidence>
<organism evidence="1 2">
    <name type="scientific">Nonomuraea roseola</name>
    <dbReference type="NCBI Taxonomy" id="46179"/>
    <lineage>
        <taxon>Bacteria</taxon>
        <taxon>Bacillati</taxon>
        <taxon>Actinomycetota</taxon>
        <taxon>Actinomycetes</taxon>
        <taxon>Streptosporangiales</taxon>
        <taxon>Streptosporangiaceae</taxon>
        <taxon>Nonomuraea</taxon>
    </lineage>
</organism>
<gene>
    <name evidence="1" type="ORF">ACFFRN_48020</name>
</gene>
<reference evidence="1 2" key="1">
    <citation type="submission" date="2024-09" db="EMBL/GenBank/DDBJ databases">
        <authorList>
            <person name="Sun Q."/>
            <person name="Mori K."/>
        </authorList>
    </citation>
    <scope>NUCLEOTIDE SEQUENCE [LARGE SCALE GENOMIC DNA]</scope>
    <source>
        <strain evidence="1 2">JCM 3323</strain>
    </source>
</reference>
<dbReference type="EMBL" id="JBHMCE010000027">
    <property type="protein sequence ID" value="MFB9534385.1"/>
    <property type="molecule type" value="Genomic_DNA"/>
</dbReference>
<evidence type="ECO:0000313" key="1">
    <source>
        <dbReference type="EMBL" id="MFB9534385.1"/>
    </source>
</evidence>
<comment type="caution">
    <text evidence="1">The sequence shown here is derived from an EMBL/GenBank/DDBJ whole genome shotgun (WGS) entry which is preliminary data.</text>
</comment>
<keyword evidence="2" id="KW-1185">Reference proteome</keyword>
<protein>
    <submittedName>
        <fullName evidence="1">Uncharacterized protein</fullName>
    </submittedName>
</protein>
<proteinExistence type="predicted"/>
<sequence>MTEDVYRTIAEGDGWQITIDPTEGGFIVQYWESQACLVMDTQGNWTDATPERLAGSERGAFIWADENEAIAAATRDDSSSASRDKVG</sequence>
<accession>A0ABV5QFU3</accession>
<dbReference type="Proteomes" id="UP001589646">
    <property type="component" value="Unassembled WGS sequence"/>
</dbReference>
<dbReference type="RefSeq" id="WP_346117252.1">
    <property type="nucleotide sequence ID" value="NZ_BAAAXC010000005.1"/>
</dbReference>